<dbReference type="InterPro" id="IPR011006">
    <property type="entry name" value="CheY-like_superfamily"/>
</dbReference>
<name>A0AAP2DUX6_9BACT</name>
<sequence length="133" mass="15308">MKSLFLVDDDEDDRDFFLSVFDMMRDRVTCDTATNGLMAWERLTQTRYRPDMIFLDLNMPVLNGKDFLKKLKGHPDLQHIPVIVLSTSSNEKTIHEVLDSGAADFITKPNKLSILEQRLKAIVDNPSYFQDAL</sequence>
<comment type="caution">
    <text evidence="3">The sequence shown here is derived from an EMBL/GenBank/DDBJ whole genome shotgun (WGS) entry which is preliminary data.</text>
</comment>
<dbReference type="PANTHER" id="PTHR44520">
    <property type="entry name" value="RESPONSE REGULATOR RCP1-RELATED"/>
    <property type="match status" value="1"/>
</dbReference>
<evidence type="ECO:0000256" key="1">
    <source>
        <dbReference type="PROSITE-ProRule" id="PRU00169"/>
    </source>
</evidence>
<evidence type="ECO:0000259" key="2">
    <source>
        <dbReference type="PROSITE" id="PS50110"/>
    </source>
</evidence>
<evidence type="ECO:0000313" key="4">
    <source>
        <dbReference type="Proteomes" id="UP001319080"/>
    </source>
</evidence>
<dbReference type="EMBL" id="JAHESE010000004">
    <property type="protein sequence ID" value="MBT1707903.1"/>
    <property type="molecule type" value="Genomic_DNA"/>
</dbReference>
<proteinExistence type="predicted"/>
<dbReference type="PANTHER" id="PTHR44520:SF2">
    <property type="entry name" value="RESPONSE REGULATOR RCP1"/>
    <property type="match status" value="1"/>
</dbReference>
<dbReference type="PROSITE" id="PS50110">
    <property type="entry name" value="RESPONSE_REGULATORY"/>
    <property type="match status" value="1"/>
</dbReference>
<reference evidence="3 4" key="1">
    <citation type="submission" date="2021-05" db="EMBL/GenBank/DDBJ databases">
        <title>A Polyphasic approach of four new species of the genus Ohtaekwangia: Ohtaekwangia histidinii sp. nov., Ohtaekwangia cretensis sp. nov., Ohtaekwangia indiensis sp. nov., Ohtaekwangia reichenbachii sp. nov. from diverse environment.</title>
        <authorList>
            <person name="Octaviana S."/>
        </authorList>
    </citation>
    <scope>NUCLEOTIDE SEQUENCE [LARGE SCALE GENOMIC DNA]</scope>
    <source>
        <strain evidence="3 4">PWU5</strain>
    </source>
</reference>
<keyword evidence="1" id="KW-0597">Phosphoprotein</keyword>
<dbReference type="SUPFAM" id="SSF52172">
    <property type="entry name" value="CheY-like"/>
    <property type="match status" value="1"/>
</dbReference>
<dbReference type="Proteomes" id="UP001319080">
    <property type="component" value="Unassembled WGS sequence"/>
</dbReference>
<feature type="domain" description="Response regulatory" evidence="2">
    <location>
        <begin position="3"/>
        <end position="123"/>
    </location>
</feature>
<dbReference type="Pfam" id="PF00072">
    <property type="entry name" value="Response_reg"/>
    <property type="match status" value="1"/>
</dbReference>
<feature type="modified residue" description="4-aspartylphosphate" evidence="1">
    <location>
        <position position="56"/>
    </location>
</feature>
<dbReference type="AlphaFoldDB" id="A0AAP2DUX6"/>
<dbReference type="InterPro" id="IPR052893">
    <property type="entry name" value="TCS_response_regulator"/>
</dbReference>
<accession>A0AAP2DUX6</accession>
<dbReference type="InterPro" id="IPR001789">
    <property type="entry name" value="Sig_transdc_resp-reg_receiver"/>
</dbReference>
<dbReference type="GO" id="GO:0000160">
    <property type="term" value="P:phosphorelay signal transduction system"/>
    <property type="evidence" value="ECO:0007669"/>
    <property type="project" value="InterPro"/>
</dbReference>
<keyword evidence="4" id="KW-1185">Reference proteome</keyword>
<dbReference type="Gene3D" id="3.40.50.2300">
    <property type="match status" value="1"/>
</dbReference>
<dbReference type="RefSeq" id="WP_254083495.1">
    <property type="nucleotide sequence ID" value="NZ_JAHESE010000004.1"/>
</dbReference>
<evidence type="ECO:0000313" key="3">
    <source>
        <dbReference type="EMBL" id="MBT1707903.1"/>
    </source>
</evidence>
<protein>
    <submittedName>
        <fullName evidence="3">Response regulator</fullName>
    </submittedName>
</protein>
<organism evidence="3 4">
    <name type="scientific">Dawidia cretensis</name>
    <dbReference type="NCBI Taxonomy" id="2782350"/>
    <lineage>
        <taxon>Bacteria</taxon>
        <taxon>Pseudomonadati</taxon>
        <taxon>Bacteroidota</taxon>
        <taxon>Cytophagia</taxon>
        <taxon>Cytophagales</taxon>
        <taxon>Chryseotaleaceae</taxon>
        <taxon>Dawidia</taxon>
    </lineage>
</organism>
<dbReference type="SMART" id="SM00448">
    <property type="entry name" value="REC"/>
    <property type="match status" value="1"/>
</dbReference>
<gene>
    <name evidence="3" type="ORF">KK062_06710</name>
</gene>